<evidence type="ECO:0000313" key="6">
    <source>
        <dbReference type="EMBL" id="AXV05474.1"/>
    </source>
</evidence>
<proteinExistence type="predicted"/>
<dbReference type="CDD" id="cd03801">
    <property type="entry name" value="GT4_PimA-like"/>
    <property type="match status" value="1"/>
</dbReference>
<evidence type="ECO:0000256" key="3">
    <source>
        <dbReference type="SAM" id="MobiDB-lite"/>
    </source>
</evidence>
<dbReference type="PANTHER" id="PTHR45947:SF3">
    <property type="entry name" value="SULFOQUINOVOSYL TRANSFERASE SQD2"/>
    <property type="match status" value="1"/>
</dbReference>
<evidence type="ECO:0000256" key="1">
    <source>
        <dbReference type="ARBA" id="ARBA00022676"/>
    </source>
</evidence>
<evidence type="ECO:0000259" key="5">
    <source>
        <dbReference type="Pfam" id="PF13579"/>
    </source>
</evidence>
<dbReference type="Pfam" id="PF00534">
    <property type="entry name" value="Glycos_transf_1"/>
    <property type="match status" value="1"/>
</dbReference>
<dbReference type="InterPro" id="IPR001296">
    <property type="entry name" value="Glyco_trans_1"/>
</dbReference>
<dbReference type="Gene3D" id="3.40.50.2000">
    <property type="entry name" value="Glycogen Phosphorylase B"/>
    <property type="match status" value="2"/>
</dbReference>
<dbReference type="Pfam" id="PF13579">
    <property type="entry name" value="Glyco_trans_4_4"/>
    <property type="match status" value="1"/>
</dbReference>
<feature type="domain" description="Glycosyl transferase family 1" evidence="4">
    <location>
        <begin position="197"/>
        <end position="355"/>
    </location>
</feature>
<sequence length="381" mass="41589">MSRRPRIALVVPTVELGAYWKPVLDDLATRCEEVRLFTAMPWRGIREEEVHPAGRVTVVGEKRRVTTSGDSESDYGGGVMVLSPAITSALWRFRPDVVVTSGFSLWTMLALALRPVARWRVVLLWEGSSPRVDFRDDARRTIQRRRVALAADAIVTNSPGGRDYLVDHVGIPAGRVEQVPYMVPDPTTLAGGTPPSPEPTGTVTVLSVGRWEPRKGVLTLLEVIAGLEEDLRRRVRVRLVGAGPEADAIQRLVADAGMEDMVELVGWVPYEELGAQMAAADLLAFMTHEDTWGMVALEAMAVGTAVLCSRWAGAHGLVDPELIVDPHDVEGTRETLARLLQDPERITALGSRAAERMAGHRPSHAAGRLYDAARRAAGPRT</sequence>
<dbReference type="RefSeq" id="WP_164709903.1">
    <property type="nucleotide sequence ID" value="NZ_CAXIBR010000084.1"/>
</dbReference>
<dbReference type="KEGG" id="euz:DVS28_a0773"/>
<dbReference type="InterPro" id="IPR050194">
    <property type="entry name" value="Glycosyltransferase_grp1"/>
</dbReference>
<organism evidence="6 7">
    <name type="scientific">Euzebya pacifica</name>
    <dbReference type="NCBI Taxonomy" id="1608957"/>
    <lineage>
        <taxon>Bacteria</taxon>
        <taxon>Bacillati</taxon>
        <taxon>Actinomycetota</taxon>
        <taxon>Nitriliruptoria</taxon>
        <taxon>Euzebyales</taxon>
    </lineage>
</organism>
<feature type="domain" description="Glycosyltransferase subfamily 4-like N-terminal" evidence="5">
    <location>
        <begin position="24"/>
        <end position="181"/>
    </location>
</feature>
<protein>
    <submittedName>
        <fullName evidence="6">Glycosyltransferase</fullName>
    </submittedName>
</protein>
<keyword evidence="1" id="KW-0328">Glycosyltransferase</keyword>
<dbReference type="AlphaFoldDB" id="A0A346XTC7"/>
<reference evidence="6 7" key="1">
    <citation type="submission" date="2018-09" db="EMBL/GenBank/DDBJ databases">
        <title>Complete genome sequence of Euzebya sp. DY32-46 isolated from seawater of Pacific Ocean.</title>
        <authorList>
            <person name="Xu L."/>
            <person name="Wu Y.-H."/>
            <person name="Xu X.-W."/>
        </authorList>
    </citation>
    <scope>NUCLEOTIDE SEQUENCE [LARGE SCALE GENOMIC DNA]</scope>
    <source>
        <strain evidence="6 7">DY32-46</strain>
    </source>
</reference>
<keyword evidence="7" id="KW-1185">Reference proteome</keyword>
<dbReference type="SUPFAM" id="SSF53756">
    <property type="entry name" value="UDP-Glycosyltransferase/glycogen phosphorylase"/>
    <property type="match status" value="1"/>
</dbReference>
<evidence type="ECO:0000259" key="4">
    <source>
        <dbReference type="Pfam" id="PF00534"/>
    </source>
</evidence>
<dbReference type="GO" id="GO:0016757">
    <property type="term" value="F:glycosyltransferase activity"/>
    <property type="evidence" value="ECO:0007669"/>
    <property type="project" value="UniProtKB-KW"/>
</dbReference>
<keyword evidence="2 6" id="KW-0808">Transferase</keyword>
<evidence type="ECO:0000313" key="7">
    <source>
        <dbReference type="Proteomes" id="UP000264006"/>
    </source>
</evidence>
<dbReference type="EMBL" id="CP031165">
    <property type="protein sequence ID" value="AXV05474.1"/>
    <property type="molecule type" value="Genomic_DNA"/>
</dbReference>
<gene>
    <name evidence="6" type="ORF">DVS28_a0773</name>
</gene>
<feature type="region of interest" description="Disordered" evidence="3">
    <location>
        <begin position="360"/>
        <end position="381"/>
    </location>
</feature>
<dbReference type="PANTHER" id="PTHR45947">
    <property type="entry name" value="SULFOQUINOVOSYL TRANSFERASE SQD2"/>
    <property type="match status" value="1"/>
</dbReference>
<dbReference type="GO" id="GO:1901137">
    <property type="term" value="P:carbohydrate derivative biosynthetic process"/>
    <property type="evidence" value="ECO:0007669"/>
    <property type="project" value="UniProtKB-ARBA"/>
</dbReference>
<dbReference type="Proteomes" id="UP000264006">
    <property type="component" value="Chromosome"/>
</dbReference>
<dbReference type="InterPro" id="IPR028098">
    <property type="entry name" value="Glyco_trans_4-like_N"/>
</dbReference>
<accession>A0A346XTC7</accession>
<name>A0A346XTC7_9ACTN</name>
<evidence type="ECO:0000256" key="2">
    <source>
        <dbReference type="ARBA" id="ARBA00022679"/>
    </source>
</evidence>